<dbReference type="Proteomes" id="UP000246145">
    <property type="component" value="Unassembled WGS sequence"/>
</dbReference>
<dbReference type="STRING" id="1231391.GCA_000308195_00082"/>
<dbReference type="Pfam" id="PF05973">
    <property type="entry name" value="Gp49"/>
    <property type="match status" value="1"/>
</dbReference>
<dbReference type="InterPro" id="IPR009241">
    <property type="entry name" value="HigB-like"/>
</dbReference>
<evidence type="ECO:0000313" key="2">
    <source>
        <dbReference type="Proteomes" id="UP000246145"/>
    </source>
</evidence>
<dbReference type="PANTHER" id="PTHR41791:SF1">
    <property type="entry name" value="SSL7039 PROTEIN"/>
    <property type="match status" value="1"/>
</dbReference>
<accession>A0A2U1CPU7</accession>
<organism evidence="1 2">
    <name type="scientific">Pusillimonas noertemannii</name>
    <dbReference type="NCBI Taxonomy" id="305977"/>
    <lineage>
        <taxon>Bacteria</taxon>
        <taxon>Pseudomonadati</taxon>
        <taxon>Pseudomonadota</taxon>
        <taxon>Betaproteobacteria</taxon>
        <taxon>Burkholderiales</taxon>
        <taxon>Alcaligenaceae</taxon>
        <taxon>Pusillimonas</taxon>
    </lineage>
</organism>
<dbReference type="PIRSF" id="PIRSF028744">
    <property type="entry name" value="Addict_mod_HI1419"/>
    <property type="match status" value="1"/>
</dbReference>
<dbReference type="EMBL" id="QEKO01000001">
    <property type="protein sequence ID" value="PVY67922.1"/>
    <property type="molecule type" value="Genomic_DNA"/>
</dbReference>
<dbReference type="RefSeq" id="WP_116517220.1">
    <property type="nucleotide sequence ID" value="NZ_JACCEX010000001.1"/>
</dbReference>
<evidence type="ECO:0000313" key="1">
    <source>
        <dbReference type="EMBL" id="PVY67922.1"/>
    </source>
</evidence>
<gene>
    <name evidence="1" type="ORF">C7440_0308</name>
</gene>
<protein>
    <submittedName>
        <fullName evidence="1">Putative addiction module killer protein</fullName>
    </submittedName>
</protein>
<dbReference type="NCBIfam" id="TIGR02683">
    <property type="entry name" value="upstrm_HI1419"/>
    <property type="match status" value="1"/>
</dbReference>
<sequence>MEYRIEHYLTPCGQKDLYIEWLKRLRDRQAKVAIIRRIARIELGNFGDHKFCRNGVWELRIDAGPGYRVYYAHSEKRVVLLLCAGTKRTQQLDIDQAVFYWTEWLSRGEDEK</sequence>
<comment type="caution">
    <text evidence="1">The sequence shown here is derived from an EMBL/GenBank/DDBJ whole genome shotgun (WGS) entry which is preliminary data.</text>
</comment>
<dbReference type="OrthoDB" id="9800258at2"/>
<dbReference type="InterPro" id="IPR014056">
    <property type="entry name" value="TypeIITA-like_toxin_pred"/>
</dbReference>
<proteinExistence type="predicted"/>
<dbReference type="PANTHER" id="PTHR41791">
    <property type="entry name" value="SSL7039 PROTEIN"/>
    <property type="match status" value="1"/>
</dbReference>
<keyword evidence="2" id="KW-1185">Reference proteome</keyword>
<dbReference type="AlphaFoldDB" id="A0A2U1CPU7"/>
<reference evidence="1 2" key="1">
    <citation type="submission" date="2018-04" db="EMBL/GenBank/DDBJ databases">
        <title>Genomic Encyclopedia of Type Strains, Phase IV (KMG-IV): sequencing the most valuable type-strain genomes for metagenomic binning, comparative biology and taxonomic classification.</title>
        <authorList>
            <person name="Goeker M."/>
        </authorList>
    </citation>
    <scope>NUCLEOTIDE SEQUENCE [LARGE SCALE GENOMIC DNA]</scope>
    <source>
        <strain evidence="1 2">DSM 10065</strain>
    </source>
</reference>
<name>A0A2U1CPU7_9BURK</name>